<name>A0A6C0BKB1_9ZZZZ</name>
<proteinExistence type="predicted"/>
<dbReference type="AlphaFoldDB" id="A0A6C0BKB1"/>
<protein>
    <submittedName>
        <fullName evidence="1">Uncharacterized protein</fullName>
    </submittedName>
</protein>
<dbReference type="EMBL" id="MN739163">
    <property type="protein sequence ID" value="QHS91763.1"/>
    <property type="molecule type" value="Genomic_DNA"/>
</dbReference>
<reference evidence="1" key="1">
    <citation type="journal article" date="2020" name="Nature">
        <title>Giant virus diversity and host interactions through global metagenomics.</title>
        <authorList>
            <person name="Schulz F."/>
            <person name="Roux S."/>
            <person name="Paez-Espino D."/>
            <person name="Jungbluth S."/>
            <person name="Walsh D.A."/>
            <person name="Denef V.J."/>
            <person name="McMahon K.D."/>
            <person name="Konstantinidis K.T."/>
            <person name="Eloe-Fadrosh E.A."/>
            <person name="Kyrpides N.C."/>
            <person name="Woyke T."/>
        </authorList>
    </citation>
    <scope>NUCLEOTIDE SEQUENCE</scope>
    <source>
        <strain evidence="1">GVMAG-M-3300013006-15</strain>
    </source>
</reference>
<accession>A0A6C0BKB1</accession>
<sequence length="127" mass="14710">MTDMDWHWKEVNGLKYLWDPVSGALYDTINLFPSGYLYQDGTWTFRKQPLSLTSTMKDPAIQEYMKNPKKMKSGMDWGAYWQKRKAAEAANPTDKTMEKKKLEKSKDSIASLTKKINTMKVAPTIHI</sequence>
<evidence type="ECO:0000313" key="1">
    <source>
        <dbReference type="EMBL" id="QHS91763.1"/>
    </source>
</evidence>
<organism evidence="1">
    <name type="scientific">viral metagenome</name>
    <dbReference type="NCBI Taxonomy" id="1070528"/>
    <lineage>
        <taxon>unclassified sequences</taxon>
        <taxon>metagenomes</taxon>
        <taxon>organismal metagenomes</taxon>
    </lineage>
</organism>